<gene>
    <name evidence="1" type="ORF">FL82_14402</name>
</gene>
<dbReference type="InterPro" id="IPR000210">
    <property type="entry name" value="BTB/POZ_dom"/>
</dbReference>
<keyword evidence="2" id="KW-1185">Reference proteome</keyword>
<dbReference type="OrthoDB" id="10249567at2759"/>
<dbReference type="HOGENOM" id="CLU_004253_2_0_1"/>
<dbReference type="EMBL" id="NMWX01000112">
    <property type="protein sequence ID" value="OZF85586.1"/>
    <property type="molecule type" value="Genomic_DNA"/>
</dbReference>
<dbReference type="Proteomes" id="UP000216624">
    <property type="component" value="Unassembled WGS sequence"/>
</dbReference>
<proteinExistence type="predicted"/>
<dbReference type="Gene3D" id="2.60.210.10">
    <property type="entry name" value="Apoptosis, Tumor Necrosis Factor Receptor Associated Protein 2, Chain A"/>
    <property type="match status" value="1"/>
</dbReference>
<name>A0A260ZIM8_CAERE</name>
<dbReference type="PROSITE" id="PS50144">
    <property type="entry name" value="MATH"/>
    <property type="match status" value="1"/>
</dbReference>
<dbReference type="OMA" id="IDFEVMQ"/>
<organism evidence="1 2">
    <name type="scientific">Caenorhabditis remanei</name>
    <name type="common">Caenorhabditis vulgaris</name>
    <dbReference type="NCBI Taxonomy" id="31234"/>
    <lineage>
        <taxon>Eukaryota</taxon>
        <taxon>Metazoa</taxon>
        <taxon>Ecdysozoa</taxon>
        <taxon>Nematoda</taxon>
        <taxon>Chromadorea</taxon>
        <taxon>Rhabditida</taxon>
        <taxon>Rhabditina</taxon>
        <taxon>Rhabditomorpha</taxon>
        <taxon>Rhabditoidea</taxon>
        <taxon>Rhabditidae</taxon>
        <taxon>Peloderinae</taxon>
        <taxon>Caenorhabditis</taxon>
    </lineage>
</organism>
<protein>
    <submittedName>
        <fullName evidence="1">Uncharacterized protein</fullName>
    </submittedName>
</protein>
<evidence type="ECO:0000313" key="1">
    <source>
        <dbReference type="EMBL" id="OZF85586.1"/>
    </source>
</evidence>
<dbReference type="InterPro" id="IPR011333">
    <property type="entry name" value="SKP1/BTB/POZ_sf"/>
</dbReference>
<dbReference type="InterPro" id="IPR008974">
    <property type="entry name" value="TRAF-like"/>
</dbReference>
<dbReference type="SMART" id="SM00225">
    <property type="entry name" value="BTB"/>
    <property type="match status" value="1"/>
</dbReference>
<dbReference type="STRING" id="31234.E3LQC7"/>
<dbReference type="Pfam" id="PF00651">
    <property type="entry name" value="BTB"/>
    <property type="match status" value="1"/>
</dbReference>
<dbReference type="InterPro" id="IPR002083">
    <property type="entry name" value="MATH/TRAF_dom"/>
</dbReference>
<reference evidence="1" key="1">
    <citation type="submission" date="2017-08" db="EMBL/GenBank/DDBJ databases">
        <authorList>
            <person name="de Groot N.N."/>
        </authorList>
    </citation>
    <scope>NUCLEOTIDE SEQUENCE [LARGE SCALE GENOMIC DNA]</scope>
    <source>
        <strain evidence="1">PX439</strain>
    </source>
</reference>
<dbReference type="CDD" id="cd00121">
    <property type="entry name" value="MATH"/>
    <property type="match status" value="1"/>
</dbReference>
<dbReference type="SUPFAM" id="SSF54695">
    <property type="entry name" value="POZ domain"/>
    <property type="match status" value="1"/>
</dbReference>
<sequence length="397" mass="44671">MDNTLMQLKHAADSFSTSEVRSLTHKHLWTIRGFSQLECRYLETSAKIKDISNDEWGLQAAPSSLPSSSGGLPELPDICFRIRLHPQGNKESNKDFTFFQCFTNQNAQQTAPTFRAKFKFSVHNNRGDETPTTVYSGTQQLHGYFEYIRREVLIGHVQPTDDLHLSLIITVTFDTVTKASQNIRSIAPELPKPVEVTKDLENLFRSGKHSDFTFIVEGRELRAHRAILAARSPVFAAMMESHTSESQNSRVIMEDLEYDVVEALLYYIYTGTCPNMGSHALEILAAADRYALPGLKNLAEMAMRNNLAADTICKHLAHADLYNMTEFKKEAIKFICLNANSVISSDGFINLTKSNPHLIADIMSTLANDRHSSPSYFSRDGSLEPLNKRARMTETNI</sequence>
<feature type="non-terminal residue" evidence="1">
    <location>
        <position position="1"/>
    </location>
</feature>
<dbReference type="GO" id="GO:0030163">
    <property type="term" value="P:protein catabolic process"/>
    <property type="evidence" value="ECO:0007669"/>
    <property type="project" value="UniProtKB-ARBA"/>
</dbReference>
<dbReference type="Gene3D" id="3.30.710.10">
    <property type="entry name" value="Potassium Channel Kv1.1, Chain A"/>
    <property type="match status" value="1"/>
</dbReference>
<accession>A0A260ZIM8</accession>
<dbReference type="SUPFAM" id="SSF49599">
    <property type="entry name" value="TRAF domain-like"/>
    <property type="match status" value="1"/>
</dbReference>
<dbReference type="PANTHER" id="PTHR24413">
    <property type="entry name" value="SPECKLE-TYPE POZ PROTEIN"/>
    <property type="match status" value="1"/>
</dbReference>
<dbReference type="PROSITE" id="PS50097">
    <property type="entry name" value="BTB"/>
    <property type="match status" value="1"/>
</dbReference>
<comment type="caution">
    <text evidence="1">The sequence shown here is derived from an EMBL/GenBank/DDBJ whole genome shotgun (WGS) entry which is preliminary data.</text>
</comment>
<dbReference type="eggNOG" id="KOG1987">
    <property type="taxonomic scope" value="Eukaryota"/>
</dbReference>
<evidence type="ECO:0000313" key="2">
    <source>
        <dbReference type="Proteomes" id="UP000216624"/>
    </source>
</evidence>
<dbReference type="Gene3D" id="1.25.40.420">
    <property type="match status" value="1"/>
</dbReference>